<comment type="similarity">
    <text evidence="3">Belongs to the peptidase C48 family.</text>
</comment>
<dbReference type="GO" id="GO:0005634">
    <property type="term" value="C:nucleus"/>
    <property type="evidence" value="ECO:0007669"/>
    <property type="project" value="UniProtKB-SubCell"/>
</dbReference>
<evidence type="ECO:0000256" key="17">
    <source>
        <dbReference type="SAM" id="MobiDB-lite"/>
    </source>
</evidence>
<dbReference type="PANTHER" id="PTHR46896:SF1">
    <property type="entry name" value="SENTRIN-SPECIFIC PROTEASE 6"/>
    <property type="match status" value="1"/>
</dbReference>
<dbReference type="Proteomes" id="UP000002254">
    <property type="component" value="Chromosome 12"/>
</dbReference>
<evidence type="ECO:0000256" key="3">
    <source>
        <dbReference type="ARBA" id="ARBA00005234"/>
    </source>
</evidence>
<evidence type="ECO:0000256" key="15">
    <source>
        <dbReference type="ARBA" id="ARBA00077364"/>
    </source>
</evidence>
<evidence type="ECO:0000256" key="8">
    <source>
        <dbReference type="ARBA" id="ARBA00022801"/>
    </source>
</evidence>
<evidence type="ECO:0000256" key="14">
    <source>
        <dbReference type="ARBA" id="ARBA00073899"/>
    </source>
</evidence>
<evidence type="ECO:0000256" key="11">
    <source>
        <dbReference type="ARBA" id="ARBA00023242"/>
    </source>
</evidence>
<protein>
    <recommendedName>
        <fullName evidence="14">Sentrin-specific protease 6</fullName>
    </recommendedName>
    <alternativeName>
        <fullName evidence="16">SUMO-1-specific protease 1</fullName>
    </alternativeName>
    <alternativeName>
        <fullName evidence="15">Sentrin/SUMO-specific protease SENP6</fullName>
    </alternativeName>
</protein>
<name>A0A8P0TTH1_CANLF</name>
<dbReference type="OrthoDB" id="442460at2759"/>
<keyword evidence="9" id="KW-0788">Thiol protease</keyword>
<evidence type="ECO:0000313" key="20">
    <source>
        <dbReference type="Proteomes" id="UP000002254"/>
    </source>
</evidence>
<dbReference type="InterPro" id="IPR038765">
    <property type="entry name" value="Papain-like_cys_pep_sf"/>
</dbReference>
<feature type="compositionally biased region" description="Low complexity" evidence="17">
    <location>
        <begin position="382"/>
        <end position="396"/>
    </location>
</feature>
<dbReference type="PROSITE" id="PS50600">
    <property type="entry name" value="ULP_PROTEASE"/>
    <property type="match status" value="1"/>
</dbReference>
<accession>A0A8P0TTH1</accession>
<keyword evidence="6" id="KW-0645">Protease</keyword>
<evidence type="ECO:0000256" key="10">
    <source>
        <dbReference type="ARBA" id="ARBA00022843"/>
    </source>
</evidence>
<organism evidence="19 20">
    <name type="scientific">Canis lupus familiaris</name>
    <name type="common">Dog</name>
    <name type="synonym">Canis familiaris</name>
    <dbReference type="NCBI Taxonomy" id="9615"/>
    <lineage>
        <taxon>Eukaryota</taxon>
        <taxon>Metazoa</taxon>
        <taxon>Chordata</taxon>
        <taxon>Craniata</taxon>
        <taxon>Vertebrata</taxon>
        <taxon>Euteleostomi</taxon>
        <taxon>Mammalia</taxon>
        <taxon>Eutheria</taxon>
        <taxon>Laurasiatheria</taxon>
        <taxon>Carnivora</taxon>
        <taxon>Caniformia</taxon>
        <taxon>Canidae</taxon>
        <taxon>Canis</taxon>
    </lineage>
</organism>
<feature type="compositionally biased region" description="Polar residues" evidence="17">
    <location>
        <begin position="1071"/>
        <end position="1088"/>
    </location>
</feature>
<gene>
    <name evidence="19" type="primary">SENP6</name>
</gene>
<evidence type="ECO:0000256" key="2">
    <source>
        <dbReference type="ARBA" id="ARBA00004718"/>
    </source>
</evidence>
<evidence type="ECO:0000256" key="5">
    <source>
        <dbReference type="ARBA" id="ARBA00022553"/>
    </source>
</evidence>
<evidence type="ECO:0000259" key="18">
    <source>
        <dbReference type="PROSITE" id="PS50600"/>
    </source>
</evidence>
<evidence type="ECO:0000256" key="13">
    <source>
        <dbReference type="ARBA" id="ARBA00062458"/>
    </source>
</evidence>
<comment type="pathway">
    <text evidence="2">Protein modification; protein sumoylation.</text>
</comment>
<sequence>MAAGKSGGSAGEITFLEALARSESKRDGGFKNNWSFDHGDESEGDTDKDEANLLSVDEDEDSETSKGKKLNRQSEIVSTSSGDPWKTCARRNKAENLKPLKGNPIGLNMLSNNKKLSENAQNASICSGTVVHGRRFHHANAQISLVKTAAQSSLDQKERKEYPPHVQKFENNSVRLSRPQGVDRVMKKTEESESHLESEVKRKVPQKRHSSTYQSPPPLSPASKKCLTDLEVSKQCGYCPKCGKEKENQTKCQSCGILFPKDLQRNCRQAITLSESPGPLLRTSIHQNSGGQKSQNTALPSKKFYGNSVGKIPVDIIVNCDDSRQNYLQTNGKVILPRAKVAKITNLKERKTSLSDLNDPIILSSDDDDDDNDRTNRRESISPQPADSACSSPAPSTGKVEAALNENICRVEHELRSIPADSELNTVTLPRKARMKDQFCLDFIKIQLEEPENDPVGITLNTSDLTKCEWCNVRKLPVVFLQTIPAVYQKLSMQLQMNMEDKVWNDSKGINKLTNLEEQYIILIFQNGLDPQANMVFESIITDIGIKNNVSNFFAKIPFEEANSRLVACTRTYEESIKGSCVQKENKIKNVSLESKIQLKNKQEFQFFDDDEETGENHTIFMGPVEKLIVYPPPPAKGGISVTNEDLHCLSEGEFLNDVIIDFYLKYLVLEKLKKEEADRIHIFSSFFYKRLNQRERRNLHETTNLSIQQKRHGRVKTWTRHVDIFEKDFIFVPLNEAAHWFLAVVCFPGLEKPKYEPNPHYHENKELQKCSSVEDSCISSPSASEMDSCSQNSSAKPVIKKMLNRKHCVAGIDSSAEQEESDPHYRRNTGSVKCSLKKVNQTASENEESNKGESTCQKVVDRTKSENGLQNEYLNSMHHTDGLSKIRLNYSDESTEGSKMLEDELIDFSEDQDNQDDSSDDGFLADDNCNSEIGQWHLKPTICKQPCILLMDSLRGPSRSNVVKILREYLEVEWEVKKGSKRSFSKDVMKGSNPKVPQQNNFSDCGVYVLQYVESFFENPILNFELPMNLANWFPPPRMRTKREEIRNIILKLQEDQSKEKKKHKDAHSTETSLGEGTEQCVNSVSD</sequence>
<keyword evidence="11" id="KW-0539">Nucleus</keyword>
<feature type="region of interest" description="Disordered" evidence="17">
    <location>
        <begin position="358"/>
        <end position="398"/>
    </location>
</feature>
<feature type="compositionally biased region" description="Basic and acidic residues" evidence="17">
    <location>
        <begin position="187"/>
        <end position="202"/>
    </location>
</feature>
<dbReference type="PANTHER" id="PTHR46896">
    <property type="entry name" value="SENTRIN-SPECIFIC PROTEASE"/>
    <property type="match status" value="1"/>
</dbReference>
<dbReference type="InterPro" id="IPR003653">
    <property type="entry name" value="Peptidase_C48_C"/>
</dbReference>
<keyword evidence="7" id="KW-0833">Ubl conjugation pathway</keyword>
<evidence type="ECO:0000256" key="4">
    <source>
        <dbReference type="ARBA" id="ARBA00022499"/>
    </source>
</evidence>
<feature type="compositionally biased region" description="Polar residues" evidence="17">
    <location>
        <begin position="73"/>
        <end position="82"/>
    </location>
</feature>
<reference evidence="19" key="2">
    <citation type="submission" date="2025-08" db="UniProtKB">
        <authorList>
            <consortium name="Ensembl"/>
        </authorList>
    </citation>
    <scope>IDENTIFICATION</scope>
</reference>
<keyword evidence="10" id="KW-0832">Ubl conjugation</keyword>
<dbReference type="GO" id="GO:0005829">
    <property type="term" value="C:cytosol"/>
    <property type="evidence" value="ECO:0007669"/>
    <property type="project" value="UniProtKB-ARBA"/>
</dbReference>
<dbReference type="SUPFAM" id="SSF54001">
    <property type="entry name" value="Cysteine proteinases"/>
    <property type="match status" value="1"/>
</dbReference>
<dbReference type="GO" id="GO:0008234">
    <property type="term" value="F:cysteine-type peptidase activity"/>
    <property type="evidence" value="ECO:0007669"/>
    <property type="project" value="UniProtKB-KW"/>
</dbReference>
<dbReference type="GO" id="GO:0006508">
    <property type="term" value="P:proteolysis"/>
    <property type="evidence" value="ECO:0007669"/>
    <property type="project" value="UniProtKB-KW"/>
</dbReference>
<comment type="subunit">
    <text evidence="13">Interacts with RXRA. Forms a complex with KAT5-TIP60 and UBE2I in response to UV irradiation. Interacts with RPA1 to maintain it in hyposumoylated state during S phase preventing DNA repair initiation.</text>
</comment>
<dbReference type="Gene3D" id="1.10.418.20">
    <property type="match status" value="2"/>
</dbReference>
<reference evidence="19 20" key="1">
    <citation type="journal article" date="2005" name="Nature">
        <title>Genome sequence, comparative analysis and haplotype structure of the domestic dog.</title>
        <authorList>
            <consortium name="Broad Sequencing Platform"/>
            <person name="Lindblad-Toh K."/>
            <person name="Wade C.M."/>
            <person name="Mikkelsen T.S."/>
            <person name="Karlsson E.K."/>
            <person name="Jaffe D.B."/>
            <person name="Kamal M."/>
            <person name="Clamp M."/>
            <person name="Chang J.L."/>
            <person name="Kulbokas E.J. III"/>
            <person name="Zody M.C."/>
            <person name="Mauceli E."/>
            <person name="Xie X."/>
            <person name="Breen M."/>
            <person name="Wayne R.K."/>
            <person name="Ostrander E.A."/>
            <person name="Ponting C.P."/>
            <person name="Galibert F."/>
            <person name="Smith D.R."/>
            <person name="DeJong P.J."/>
            <person name="Kirkness E."/>
            <person name="Alvarez P."/>
            <person name="Biagi T."/>
            <person name="Brockman W."/>
            <person name="Butler J."/>
            <person name="Chin C.W."/>
            <person name="Cook A."/>
            <person name="Cuff J."/>
            <person name="Daly M.J."/>
            <person name="DeCaprio D."/>
            <person name="Gnerre S."/>
            <person name="Grabherr M."/>
            <person name="Kellis M."/>
            <person name="Kleber M."/>
            <person name="Bardeleben C."/>
            <person name="Goodstadt L."/>
            <person name="Heger A."/>
            <person name="Hitte C."/>
            <person name="Kim L."/>
            <person name="Koepfli K.P."/>
            <person name="Parker H.G."/>
            <person name="Pollinger J.P."/>
            <person name="Searle S.M."/>
            <person name="Sutter N.B."/>
            <person name="Thomas R."/>
            <person name="Webber C."/>
            <person name="Baldwin J."/>
            <person name="Abebe A."/>
            <person name="Abouelleil A."/>
            <person name="Aftuck L."/>
            <person name="Ait-Zahra M."/>
            <person name="Aldredge T."/>
            <person name="Allen N."/>
            <person name="An P."/>
            <person name="Anderson S."/>
            <person name="Antoine C."/>
            <person name="Arachchi H."/>
            <person name="Aslam A."/>
            <person name="Ayotte L."/>
            <person name="Bachantsang P."/>
            <person name="Barry A."/>
            <person name="Bayul T."/>
            <person name="Benamara M."/>
            <person name="Berlin A."/>
            <person name="Bessette D."/>
            <person name="Blitshteyn B."/>
            <person name="Bloom T."/>
            <person name="Blye J."/>
            <person name="Boguslavskiy L."/>
            <person name="Bonnet C."/>
            <person name="Boukhgalter B."/>
            <person name="Brown A."/>
            <person name="Cahill P."/>
            <person name="Calixte N."/>
            <person name="Camarata J."/>
            <person name="Cheshatsang Y."/>
            <person name="Chu J."/>
            <person name="Citroen M."/>
            <person name="Collymore A."/>
            <person name="Cooke P."/>
            <person name="Dawoe T."/>
            <person name="Daza R."/>
            <person name="Decktor K."/>
            <person name="DeGray S."/>
            <person name="Dhargay N."/>
            <person name="Dooley K."/>
            <person name="Dooley K."/>
            <person name="Dorje P."/>
            <person name="Dorjee K."/>
            <person name="Dorris L."/>
            <person name="Duffey N."/>
            <person name="Dupes A."/>
            <person name="Egbiremolen O."/>
            <person name="Elong R."/>
            <person name="Falk J."/>
            <person name="Farina A."/>
            <person name="Faro S."/>
            <person name="Ferguson D."/>
            <person name="Ferreira P."/>
            <person name="Fisher S."/>
            <person name="FitzGerald M."/>
            <person name="Foley K."/>
            <person name="Foley C."/>
            <person name="Franke A."/>
            <person name="Friedrich D."/>
            <person name="Gage D."/>
            <person name="Garber M."/>
            <person name="Gearin G."/>
            <person name="Giannoukos G."/>
            <person name="Goode T."/>
            <person name="Goyette A."/>
            <person name="Graham J."/>
            <person name="Grandbois E."/>
            <person name="Gyaltsen K."/>
            <person name="Hafez N."/>
            <person name="Hagopian D."/>
            <person name="Hagos B."/>
            <person name="Hall J."/>
            <person name="Healy C."/>
            <person name="Hegarty R."/>
            <person name="Honan T."/>
            <person name="Horn A."/>
            <person name="Houde N."/>
            <person name="Hughes L."/>
            <person name="Hunnicutt L."/>
            <person name="Husby M."/>
            <person name="Jester B."/>
            <person name="Jones C."/>
            <person name="Kamat A."/>
            <person name="Kanga B."/>
            <person name="Kells C."/>
            <person name="Khazanovich D."/>
            <person name="Kieu A.C."/>
            <person name="Kisner P."/>
            <person name="Kumar M."/>
            <person name="Lance K."/>
            <person name="Landers T."/>
            <person name="Lara M."/>
            <person name="Lee W."/>
            <person name="Leger J.P."/>
            <person name="Lennon N."/>
            <person name="Leuper L."/>
            <person name="LeVine S."/>
            <person name="Liu J."/>
            <person name="Liu X."/>
            <person name="Lokyitsang Y."/>
            <person name="Lokyitsang T."/>
            <person name="Lui A."/>
            <person name="Macdonald J."/>
            <person name="Major J."/>
            <person name="Marabella R."/>
            <person name="Maru K."/>
            <person name="Matthews C."/>
            <person name="McDonough S."/>
            <person name="Mehta T."/>
            <person name="Meldrim J."/>
            <person name="Melnikov A."/>
            <person name="Meneus L."/>
            <person name="Mihalev A."/>
            <person name="Mihova T."/>
            <person name="Miller K."/>
            <person name="Mittelman R."/>
            <person name="Mlenga V."/>
            <person name="Mulrain L."/>
            <person name="Munson G."/>
            <person name="Navidi A."/>
            <person name="Naylor J."/>
            <person name="Nguyen T."/>
            <person name="Nguyen N."/>
            <person name="Nguyen C."/>
            <person name="Nguyen T."/>
            <person name="Nicol R."/>
            <person name="Norbu N."/>
            <person name="Norbu C."/>
            <person name="Novod N."/>
            <person name="Nyima T."/>
            <person name="Olandt P."/>
            <person name="O'Neill B."/>
            <person name="O'Neill K."/>
            <person name="Osman S."/>
            <person name="Oyono L."/>
            <person name="Patti C."/>
            <person name="Perrin D."/>
            <person name="Phunkhang P."/>
            <person name="Pierre F."/>
            <person name="Priest M."/>
            <person name="Rachupka A."/>
            <person name="Raghuraman S."/>
            <person name="Rameau R."/>
            <person name="Ray V."/>
            <person name="Raymond C."/>
            <person name="Rege F."/>
            <person name="Rise C."/>
            <person name="Rogers J."/>
            <person name="Rogov P."/>
            <person name="Sahalie J."/>
            <person name="Settipalli S."/>
            <person name="Sharpe T."/>
            <person name="Shea T."/>
            <person name="Sheehan M."/>
            <person name="Sherpa N."/>
            <person name="Shi J."/>
            <person name="Shih D."/>
            <person name="Sloan J."/>
            <person name="Smith C."/>
            <person name="Sparrow T."/>
            <person name="Stalker J."/>
            <person name="Stange-Thomann N."/>
            <person name="Stavropoulos S."/>
            <person name="Stone C."/>
            <person name="Stone S."/>
            <person name="Sykes S."/>
            <person name="Tchuinga P."/>
            <person name="Tenzing P."/>
            <person name="Tesfaye S."/>
            <person name="Thoulutsang D."/>
            <person name="Thoulutsang Y."/>
            <person name="Topham K."/>
            <person name="Topping I."/>
            <person name="Tsamla T."/>
            <person name="Vassiliev H."/>
            <person name="Venkataraman V."/>
            <person name="Vo A."/>
            <person name="Wangchuk T."/>
            <person name="Wangdi T."/>
            <person name="Weiand M."/>
            <person name="Wilkinson J."/>
            <person name="Wilson A."/>
            <person name="Yadav S."/>
            <person name="Yang S."/>
            <person name="Yang X."/>
            <person name="Young G."/>
            <person name="Yu Q."/>
            <person name="Zainoun J."/>
            <person name="Zembek L."/>
            <person name="Zimmer A."/>
            <person name="Lander E.S."/>
        </authorList>
    </citation>
    <scope>NUCLEOTIDE SEQUENCE [LARGE SCALE GENOMIC DNA]</scope>
    <source>
        <strain evidence="19">Boxer</strain>
    </source>
</reference>
<evidence type="ECO:0000256" key="16">
    <source>
        <dbReference type="ARBA" id="ARBA00079020"/>
    </source>
</evidence>
<dbReference type="AlphaFoldDB" id="A0A8P0TTH1"/>
<feature type="region of interest" description="Disordered" evidence="17">
    <location>
        <begin position="187"/>
        <end position="224"/>
    </location>
</feature>
<dbReference type="Gene3D" id="3.30.310.130">
    <property type="entry name" value="Ubiquitin-related"/>
    <property type="match status" value="2"/>
</dbReference>
<evidence type="ECO:0000313" key="19">
    <source>
        <dbReference type="Ensembl" id="ENSCAFP00000073941.1"/>
    </source>
</evidence>
<evidence type="ECO:0000256" key="9">
    <source>
        <dbReference type="ARBA" id="ARBA00022807"/>
    </source>
</evidence>
<feature type="domain" description="Ubiquitin-like protease family profile" evidence="18">
    <location>
        <begin position="640"/>
        <end position="1017"/>
    </location>
</feature>
<comment type="subcellular location">
    <subcellularLocation>
        <location evidence="1">Nucleus</location>
    </subcellularLocation>
</comment>
<comment type="function">
    <text evidence="12">Protease that deconjugates SUMO1, SUMO2 and SUMO3 from targeted proteins. Processes preferentially poly-SUMO2 and poly-SUMO3 chains, but does not efficiently process SUMO1, SUMO2 and SUMO3 precursors. Deconjugates SUMO1 from RXRA, leading to transcriptional activation. Involved in chromosome alignment and spindle assembly, by regulating the kinetochore CENPH-CENPI-CENPK complex. Desumoylates PML and CENPI, protecting them from degradation by the ubiquitin ligase RNF4, which targets polysumoylated proteins for proteasomal degradation. Also desumoylates RPA1, thus preventing recruitment of RAD51 to the DNA damage foci to initiate DNA repair through homologous recombination.</text>
</comment>
<feature type="region of interest" description="Disordered" evidence="17">
    <location>
        <begin position="1058"/>
        <end position="1088"/>
    </location>
</feature>
<keyword evidence="8" id="KW-0378">Hydrolase</keyword>
<feature type="region of interest" description="Disordered" evidence="17">
    <location>
        <begin position="26"/>
        <end position="87"/>
    </location>
</feature>
<evidence type="ECO:0000256" key="12">
    <source>
        <dbReference type="ARBA" id="ARBA00058874"/>
    </source>
</evidence>
<keyword evidence="5" id="KW-0597">Phosphoprotein</keyword>
<dbReference type="InterPro" id="IPR051947">
    <property type="entry name" value="Sentrin-specific_protease"/>
</dbReference>
<proteinExistence type="inferred from homology"/>
<evidence type="ECO:0000256" key="1">
    <source>
        <dbReference type="ARBA" id="ARBA00004123"/>
    </source>
</evidence>
<dbReference type="Ensembl" id="ENSCAFT00000096803.1">
    <property type="protein sequence ID" value="ENSCAFP00000073941.1"/>
    <property type="gene ID" value="ENSCAFG00000002711.5"/>
</dbReference>
<evidence type="ECO:0000256" key="6">
    <source>
        <dbReference type="ARBA" id="ARBA00022670"/>
    </source>
</evidence>
<keyword evidence="4" id="KW-1017">Isopeptide bond</keyword>
<evidence type="ECO:0000256" key="7">
    <source>
        <dbReference type="ARBA" id="ARBA00022786"/>
    </source>
</evidence>
<dbReference type="FunFam" id="3.40.395.10:FF:000027">
    <property type="entry name" value="SUMO-specific peptidase 6"/>
    <property type="match status" value="1"/>
</dbReference>
<dbReference type="Pfam" id="PF02902">
    <property type="entry name" value="Peptidase_C48"/>
    <property type="match status" value="2"/>
</dbReference>
<dbReference type="FunFam" id="1.10.418.20:FF:000005">
    <property type="entry name" value="sentrin-specific protease 6 isoform X2"/>
    <property type="match status" value="1"/>
</dbReference>
<dbReference type="FunFam" id="1.10.418.20:FF:000010">
    <property type="entry name" value="sentrin-specific protease 6 isoform X2"/>
    <property type="match status" value="1"/>
</dbReference>